<feature type="transmembrane region" description="Helical" evidence="1">
    <location>
        <begin position="7"/>
        <end position="24"/>
    </location>
</feature>
<dbReference type="Proteomes" id="UP000069443">
    <property type="component" value="Unassembled WGS sequence"/>
</dbReference>
<keyword evidence="1" id="KW-0472">Membrane</keyword>
<dbReference type="InterPro" id="IPR012666">
    <property type="entry name" value="CbtA_put"/>
</dbReference>
<sequence>MEKKYTALGIGSGLVAGVVSFGYARTMITPLIDTAIGYEGDRSHAEATLSGTHPHEHEIFSRSFQQNVGAGAGTILFCIVMGALFAVAFTVAVRLLQRRVSVSQRCVAGWLALAAFVSITLVPSLAYPPNPPGVGLEETIGDRTTAYLVIVVASVALAVVAAVIGVRLTAKVGAALSATVSVTGYALAMCAIAAALPSFHEVPLPLTAPTGELVFGGFPAEVLSDFRIGSLVGQAIMWAVIGAGFALLLPGRRRDSDAPTPNVTKVVHGHR</sequence>
<evidence type="ECO:0000313" key="3">
    <source>
        <dbReference type="Proteomes" id="UP000069443"/>
    </source>
</evidence>
<feature type="transmembrane region" description="Helical" evidence="1">
    <location>
        <begin position="107"/>
        <end position="126"/>
    </location>
</feature>
<gene>
    <name evidence="2" type="ORF">RMCC_1088</name>
</gene>
<feature type="transmembrane region" description="Helical" evidence="1">
    <location>
        <begin position="70"/>
        <end position="95"/>
    </location>
</feature>
<comment type="caution">
    <text evidence="2">The sequence shown here is derived from an EMBL/GenBank/DDBJ whole genome shotgun (WGS) entry which is preliminary data.</text>
</comment>
<organism evidence="2 3">
    <name type="scientific">Mycolicibacterium canariasense</name>
    <name type="common">Mycobacterium canariasense</name>
    <dbReference type="NCBI Taxonomy" id="228230"/>
    <lineage>
        <taxon>Bacteria</taxon>
        <taxon>Bacillati</taxon>
        <taxon>Actinomycetota</taxon>
        <taxon>Actinomycetes</taxon>
        <taxon>Mycobacteriales</taxon>
        <taxon>Mycobacteriaceae</taxon>
        <taxon>Mycolicibacterium</taxon>
    </lineage>
</organism>
<keyword evidence="1" id="KW-0812">Transmembrane</keyword>
<keyword evidence="3" id="KW-1185">Reference proteome</keyword>
<protein>
    <submittedName>
        <fullName evidence="2">Uncharacterized protein</fullName>
    </submittedName>
</protein>
<dbReference type="RefSeq" id="WP_062655434.1">
    <property type="nucleotide sequence ID" value="NZ_BCSY01000029.1"/>
</dbReference>
<dbReference type="AlphaFoldDB" id="A0A100W9G1"/>
<evidence type="ECO:0000313" key="2">
    <source>
        <dbReference type="EMBL" id="GAS94122.1"/>
    </source>
</evidence>
<name>A0A100W9G1_MYCCR</name>
<dbReference type="OrthoDB" id="6851830at2"/>
<accession>A0A100W9G1</accession>
<proteinExistence type="predicted"/>
<feature type="transmembrane region" description="Helical" evidence="1">
    <location>
        <begin position="173"/>
        <end position="196"/>
    </location>
</feature>
<feature type="transmembrane region" description="Helical" evidence="1">
    <location>
        <begin position="228"/>
        <end position="249"/>
    </location>
</feature>
<keyword evidence="1" id="KW-1133">Transmembrane helix</keyword>
<feature type="transmembrane region" description="Helical" evidence="1">
    <location>
        <begin position="146"/>
        <end position="166"/>
    </location>
</feature>
<dbReference type="STRING" id="228230.RMCC_1088"/>
<reference evidence="3" key="2">
    <citation type="submission" date="2016-02" db="EMBL/GenBank/DDBJ databases">
        <title>Draft genome sequence of five rapidly growing Mycobacterium species.</title>
        <authorList>
            <person name="Katahira K."/>
            <person name="Gotou Y."/>
            <person name="Iida K."/>
            <person name="Ogura Y."/>
            <person name="Hayashi T."/>
        </authorList>
    </citation>
    <scope>NUCLEOTIDE SEQUENCE [LARGE SCALE GENOMIC DNA]</scope>
    <source>
        <strain evidence="3">JCM15298</strain>
    </source>
</reference>
<dbReference type="EMBL" id="BCSY01000029">
    <property type="protein sequence ID" value="GAS94122.1"/>
    <property type="molecule type" value="Genomic_DNA"/>
</dbReference>
<reference evidence="3" key="1">
    <citation type="journal article" date="2016" name="Genome Announc.">
        <title>Draft Genome Sequences of Five Rapidly Growing Mycobacterium Species, M. thermoresistibile, M. fortuitum subsp. acetamidolyticum, M. canariasense, M. brisbanense, and M. novocastrense.</title>
        <authorList>
            <person name="Katahira K."/>
            <person name="Ogura Y."/>
            <person name="Gotoh Y."/>
            <person name="Hayashi T."/>
        </authorList>
    </citation>
    <scope>NUCLEOTIDE SEQUENCE [LARGE SCALE GENOMIC DNA]</scope>
    <source>
        <strain evidence="3">JCM15298</strain>
    </source>
</reference>
<dbReference type="Pfam" id="PF09490">
    <property type="entry name" value="CbtA"/>
    <property type="match status" value="1"/>
</dbReference>
<evidence type="ECO:0000256" key="1">
    <source>
        <dbReference type="SAM" id="Phobius"/>
    </source>
</evidence>